<evidence type="ECO:0000256" key="4">
    <source>
        <dbReference type="ARBA" id="ARBA00022490"/>
    </source>
</evidence>
<dbReference type="GO" id="GO:0008270">
    <property type="term" value="F:zinc ion binding"/>
    <property type="evidence" value="ECO:0007669"/>
    <property type="project" value="UniProtKB-UniRule"/>
</dbReference>
<keyword evidence="6 13" id="KW-0479">Metal-binding</keyword>
<dbReference type="STRING" id="870242.cpu_16430"/>
<dbReference type="CDD" id="cd00672">
    <property type="entry name" value="CysRS_core"/>
    <property type="match status" value="1"/>
</dbReference>
<organism evidence="15 16">
    <name type="scientific">Carboxydothermus pertinax</name>
    <dbReference type="NCBI Taxonomy" id="870242"/>
    <lineage>
        <taxon>Bacteria</taxon>
        <taxon>Bacillati</taxon>
        <taxon>Bacillota</taxon>
        <taxon>Clostridia</taxon>
        <taxon>Thermoanaerobacterales</taxon>
        <taxon>Thermoanaerobacteraceae</taxon>
        <taxon>Carboxydothermus</taxon>
    </lineage>
</organism>
<dbReference type="InterPro" id="IPR014729">
    <property type="entry name" value="Rossmann-like_a/b/a_fold"/>
</dbReference>
<evidence type="ECO:0000313" key="16">
    <source>
        <dbReference type="Proteomes" id="UP000187485"/>
    </source>
</evidence>
<dbReference type="RefSeq" id="WP_075859583.1">
    <property type="nucleotide sequence ID" value="NZ_BDJK01000030.1"/>
</dbReference>
<protein>
    <recommendedName>
        <fullName evidence="13">Cysteine--tRNA ligase</fullName>
        <ecNumber evidence="13">6.1.1.16</ecNumber>
    </recommendedName>
    <alternativeName>
        <fullName evidence="13">Cysteinyl-tRNA synthetase</fullName>
        <shortName evidence="13">CysRS</shortName>
    </alternativeName>
</protein>
<name>A0A1L8CW56_9THEO</name>
<comment type="similarity">
    <text evidence="2 13">Belongs to the class-I aminoacyl-tRNA synthetase family.</text>
</comment>
<dbReference type="OrthoDB" id="9815130at2"/>
<evidence type="ECO:0000256" key="5">
    <source>
        <dbReference type="ARBA" id="ARBA00022598"/>
    </source>
</evidence>
<evidence type="ECO:0000256" key="11">
    <source>
        <dbReference type="ARBA" id="ARBA00023146"/>
    </source>
</evidence>
<dbReference type="SUPFAM" id="SSF47323">
    <property type="entry name" value="Anticodon-binding domain of a subclass of class I aminoacyl-tRNA synthetases"/>
    <property type="match status" value="1"/>
</dbReference>
<comment type="caution">
    <text evidence="15">The sequence shown here is derived from an EMBL/GenBank/DDBJ whole genome shotgun (WGS) entry which is preliminary data.</text>
</comment>
<dbReference type="EMBL" id="BDJK01000030">
    <property type="protein sequence ID" value="GAV23133.1"/>
    <property type="molecule type" value="Genomic_DNA"/>
</dbReference>
<comment type="subunit">
    <text evidence="3 13">Monomer.</text>
</comment>
<dbReference type="NCBIfam" id="TIGR00435">
    <property type="entry name" value="cysS"/>
    <property type="match status" value="1"/>
</dbReference>
<dbReference type="InterPro" id="IPR032678">
    <property type="entry name" value="tRNA-synt_1_cat_dom"/>
</dbReference>
<keyword evidence="8 13" id="KW-0862">Zinc</keyword>
<dbReference type="SMART" id="SM00840">
    <property type="entry name" value="DALR_2"/>
    <property type="match status" value="1"/>
</dbReference>
<feature type="binding site" evidence="13">
    <location>
        <position position="232"/>
    </location>
    <ligand>
        <name>Zn(2+)</name>
        <dbReference type="ChEBI" id="CHEBI:29105"/>
    </ligand>
</feature>
<evidence type="ECO:0000256" key="9">
    <source>
        <dbReference type="ARBA" id="ARBA00022840"/>
    </source>
</evidence>
<evidence type="ECO:0000256" key="7">
    <source>
        <dbReference type="ARBA" id="ARBA00022741"/>
    </source>
</evidence>
<feature type="binding site" evidence="13">
    <location>
        <position position="27"/>
    </location>
    <ligand>
        <name>Zn(2+)</name>
        <dbReference type="ChEBI" id="CHEBI:29105"/>
    </ligand>
</feature>
<comment type="catalytic activity">
    <reaction evidence="12 13">
        <text>tRNA(Cys) + L-cysteine + ATP = L-cysteinyl-tRNA(Cys) + AMP + diphosphate</text>
        <dbReference type="Rhea" id="RHEA:17773"/>
        <dbReference type="Rhea" id="RHEA-COMP:9661"/>
        <dbReference type="Rhea" id="RHEA-COMP:9679"/>
        <dbReference type="ChEBI" id="CHEBI:30616"/>
        <dbReference type="ChEBI" id="CHEBI:33019"/>
        <dbReference type="ChEBI" id="CHEBI:35235"/>
        <dbReference type="ChEBI" id="CHEBI:78442"/>
        <dbReference type="ChEBI" id="CHEBI:78517"/>
        <dbReference type="ChEBI" id="CHEBI:456215"/>
        <dbReference type="EC" id="6.1.1.16"/>
    </reaction>
</comment>
<dbReference type="EC" id="6.1.1.16" evidence="13"/>
<dbReference type="InterPro" id="IPR015273">
    <property type="entry name" value="Cys-tRNA-synt_Ia_DALR"/>
</dbReference>
<feature type="domain" description="Cysteinyl-tRNA synthetase class Ia DALR" evidence="14">
    <location>
        <begin position="348"/>
        <end position="412"/>
    </location>
</feature>
<evidence type="ECO:0000259" key="14">
    <source>
        <dbReference type="SMART" id="SM00840"/>
    </source>
</evidence>
<evidence type="ECO:0000256" key="1">
    <source>
        <dbReference type="ARBA" id="ARBA00004496"/>
    </source>
</evidence>
<keyword evidence="5 13" id="KW-0436">Ligase</keyword>
<dbReference type="PANTHER" id="PTHR10890:SF3">
    <property type="entry name" value="CYSTEINE--TRNA LIGASE, CYTOPLASMIC"/>
    <property type="match status" value="1"/>
</dbReference>
<keyword evidence="11 13" id="KW-0030">Aminoacyl-tRNA synthetase</keyword>
<sequence>MKIYNTLTKTKEEFIPREPGKVHMYVCGPTTYNYIHLGNARPIVFFDTVRRYFEYKGFEVIYVQNFTDIDDKIIKRAREEGIGALELGQKYIGEYFKDADSLGVKRATVHPRVTEHIPEIIEMVKGLIEKGYAYEVEGDVYFSVDSFPGYGKLSGRNLDELKAGARVEVDEKKRNPLDFALWKKAKAGEPSWESPWGLGRPGWHIECSAMSLKYLGENFDIHGGGADLVFPHHENEVAQSEAYTGKPFSRYWMHNGFITVNQEKMSKSLGNFFLVREILEKFPGRVVRFFLLSTHYRSPLDFDDKKLLEAKAALERIDNFAQSLKELNPVAGEGKVEIKEKVSELLGDFINAMEDDFNTAQAMATLFELVRYGNIQIAKGNLTLADKKYFEEALAVFSEVLGIEFGVLEKKVGEDVTPFIELLIEVRSKLKKEKKYDLSDFIRDELKKLGIILEDTPSGARWKRV</sequence>
<proteinExistence type="inferred from homology"/>
<reference evidence="16" key="1">
    <citation type="submission" date="2016-12" db="EMBL/GenBank/DDBJ databases">
        <title>Draft Genome Sequences od Carboxydothermus pertinax and islandicus, Hydrogenogenic Carboxydotrophic Bacteria.</title>
        <authorList>
            <person name="Fukuyama Y."/>
            <person name="Ohmae K."/>
            <person name="Yoneda Y."/>
            <person name="Yoshida T."/>
            <person name="Sako Y."/>
        </authorList>
    </citation>
    <scope>NUCLEOTIDE SEQUENCE [LARGE SCALE GENOMIC DNA]</scope>
    <source>
        <strain evidence="16">Ug1</strain>
    </source>
</reference>
<evidence type="ECO:0000256" key="8">
    <source>
        <dbReference type="ARBA" id="ARBA00022833"/>
    </source>
</evidence>
<feature type="binding site" evidence="13">
    <location>
        <position position="207"/>
    </location>
    <ligand>
        <name>Zn(2+)</name>
        <dbReference type="ChEBI" id="CHEBI:29105"/>
    </ligand>
</feature>
<dbReference type="Proteomes" id="UP000187485">
    <property type="component" value="Unassembled WGS sequence"/>
</dbReference>
<feature type="binding site" evidence="13">
    <location>
        <position position="267"/>
    </location>
    <ligand>
        <name>ATP</name>
        <dbReference type="ChEBI" id="CHEBI:30616"/>
    </ligand>
</feature>
<dbReference type="Gene3D" id="3.40.50.620">
    <property type="entry name" value="HUPs"/>
    <property type="match status" value="1"/>
</dbReference>
<evidence type="ECO:0000256" key="12">
    <source>
        <dbReference type="ARBA" id="ARBA00047398"/>
    </source>
</evidence>
<evidence type="ECO:0000256" key="10">
    <source>
        <dbReference type="ARBA" id="ARBA00022917"/>
    </source>
</evidence>
<keyword evidence="10 13" id="KW-0648">Protein biosynthesis</keyword>
<evidence type="ECO:0000313" key="15">
    <source>
        <dbReference type="EMBL" id="GAV23133.1"/>
    </source>
</evidence>
<dbReference type="PANTHER" id="PTHR10890">
    <property type="entry name" value="CYSTEINYL-TRNA SYNTHETASE"/>
    <property type="match status" value="1"/>
</dbReference>
<evidence type="ECO:0000256" key="13">
    <source>
        <dbReference type="HAMAP-Rule" id="MF_00041"/>
    </source>
</evidence>
<evidence type="ECO:0000256" key="6">
    <source>
        <dbReference type="ARBA" id="ARBA00022723"/>
    </source>
</evidence>
<dbReference type="SUPFAM" id="SSF52374">
    <property type="entry name" value="Nucleotidylyl transferase"/>
    <property type="match status" value="1"/>
</dbReference>
<keyword evidence="9 13" id="KW-0067">ATP-binding</keyword>
<dbReference type="Pfam" id="PF09190">
    <property type="entry name" value="DALR_2"/>
    <property type="match status" value="1"/>
</dbReference>
<dbReference type="InterPro" id="IPR024909">
    <property type="entry name" value="Cys-tRNA/MSH_ligase"/>
</dbReference>
<dbReference type="HAMAP" id="MF_00041">
    <property type="entry name" value="Cys_tRNA_synth"/>
    <property type="match status" value="1"/>
</dbReference>
<dbReference type="GO" id="GO:0005829">
    <property type="term" value="C:cytosol"/>
    <property type="evidence" value="ECO:0007669"/>
    <property type="project" value="TreeGrafter"/>
</dbReference>
<dbReference type="GO" id="GO:0006423">
    <property type="term" value="P:cysteinyl-tRNA aminoacylation"/>
    <property type="evidence" value="ECO:0007669"/>
    <property type="project" value="UniProtKB-UniRule"/>
</dbReference>
<dbReference type="PRINTS" id="PR00983">
    <property type="entry name" value="TRNASYNTHCYS"/>
</dbReference>
<comment type="subcellular location">
    <subcellularLocation>
        <location evidence="1 13">Cytoplasm</location>
    </subcellularLocation>
</comment>
<evidence type="ECO:0000256" key="3">
    <source>
        <dbReference type="ARBA" id="ARBA00011245"/>
    </source>
</evidence>
<dbReference type="Pfam" id="PF01406">
    <property type="entry name" value="tRNA-synt_1e"/>
    <property type="match status" value="1"/>
</dbReference>
<dbReference type="InterPro" id="IPR015803">
    <property type="entry name" value="Cys-tRNA-ligase"/>
</dbReference>
<dbReference type="GO" id="GO:0004817">
    <property type="term" value="F:cysteine-tRNA ligase activity"/>
    <property type="evidence" value="ECO:0007669"/>
    <property type="project" value="UniProtKB-UniRule"/>
</dbReference>
<evidence type="ECO:0000256" key="2">
    <source>
        <dbReference type="ARBA" id="ARBA00005594"/>
    </source>
</evidence>
<keyword evidence="16" id="KW-1185">Reference proteome</keyword>
<feature type="short sequence motif" description="'HIGH' region" evidence="13">
    <location>
        <begin position="29"/>
        <end position="39"/>
    </location>
</feature>
<feature type="binding site" evidence="13">
    <location>
        <position position="236"/>
    </location>
    <ligand>
        <name>Zn(2+)</name>
        <dbReference type="ChEBI" id="CHEBI:29105"/>
    </ligand>
</feature>
<dbReference type="AlphaFoldDB" id="A0A1L8CW56"/>
<dbReference type="InterPro" id="IPR009080">
    <property type="entry name" value="tRNAsynth_Ia_anticodon-bd"/>
</dbReference>
<accession>A0A1L8CW56</accession>
<dbReference type="Gene3D" id="1.20.120.1910">
    <property type="entry name" value="Cysteine-tRNA ligase, C-terminal anti-codon recognition domain"/>
    <property type="match status" value="1"/>
</dbReference>
<dbReference type="FunFam" id="3.40.50.620:FF:000009">
    <property type="entry name" value="Cysteine--tRNA ligase"/>
    <property type="match status" value="1"/>
</dbReference>
<dbReference type="GO" id="GO:0005524">
    <property type="term" value="F:ATP binding"/>
    <property type="evidence" value="ECO:0007669"/>
    <property type="project" value="UniProtKB-UniRule"/>
</dbReference>
<gene>
    <name evidence="13" type="primary">cysS</name>
    <name evidence="15" type="ORF">cpu_16430</name>
</gene>
<keyword evidence="7 13" id="KW-0547">Nucleotide-binding</keyword>
<comment type="cofactor">
    <cofactor evidence="13">
        <name>Zn(2+)</name>
        <dbReference type="ChEBI" id="CHEBI:29105"/>
    </cofactor>
    <text evidence="13">Binds 1 zinc ion per subunit.</text>
</comment>
<feature type="short sequence motif" description="'KMSKS' region" evidence="13">
    <location>
        <begin position="264"/>
        <end position="268"/>
    </location>
</feature>
<keyword evidence="4 13" id="KW-0963">Cytoplasm</keyword>